<evidence type="ECO:0000256" key="1">
    <source>
        <dbReference type="SAM" id="SignalP"/>
    </source>
</evidence>
<name>A0A1G8D6Z6_9MICC</name>
<gene>
    <name evidence="2" type="ORF">SAMN04488693_101502</name>
</gene>
<keyword evidence="2" id="KW-0347">Helicase</keyword>
<dbReference type="AlphaFoldDB" id="A0A1G8D6Z6"/>
<keyword evidence="1" id="KW-0732">Signal</keyword>
<evidence type="ECO:0000313" key="3">
    <source>
        <dbReference type="Proteomes" id="UP000199258"/>
    </source>
</evidence>
<proteinExistence type="predicted"/>
<keyword evidence="2" id="KW-0378">Hydrolase</keyword>
<protein>
    <submittedName>
        <fullName evidence="2">Helicase/secretion neighborhood TadE-like protein</fullName>
    </submittedName>
</protein>
<feature type="chain" id="PRO_5038420976" evidence="1">
    <location>
        <begin position="32"/>
        <end position="104"/>
    </location>
</feature>
<dbReference type="Proteomes" id="UP000199258">
    <property type="component" value="Unassembled WGS sequence"/>
</dbReference>
<organism evidence="2 3">
    <name type="scientific">Arthrobacter subterraneus</name>
    <dbReference type="NCBI Taxonomy" id="335973"/>
    <lineage>
        <taxon>Bacteria</taxon>
        <taxon>Bacillati</taxon>
        <taxon>Actinomycetota</taxon>
        <taxon>Actinomycetes</taxon>
        <taxon>Micrococcales</taxon>
        <taxon>Micrococcaceae</taxon>
        <taxon>Arthrobacter</taxon>
    </lineage>
</organism>
<keyword evidence="2" id="KW-0547">Nucleotide-binding</keyword>
<evidence type="ECO:0000313" key="2">
    <source>
        <dbReference type="EMBL" id="SDH53482.1"/>
    </source>
</evidence>
<keyword evidence="2" id="KW-0067">ATP-binding</keyword>
<reference evidence="2 3" key="1">
    <citation type="submission" date="2016-10" db="EMBL/GenBank/DDBJ databases">
        <authorList>
            <person name="de Groot N.N."/>
        </authorList>
    </citation>
    <scope>NUCLEOTIDE SEQUENCE [LARGE SCALE GENOMIC DNA]</scope>
    <source>
        <strain evidence="2 3">NP_1H</strain>
    </source>
</reference>
<feature type="signal peptide" evidence="1">
    <location>
        <begin position="1"/>
        <end position="31"/>
    </location>
</feature>
<dbReference type="NCBIfam" id="TIGR03816">
    <property type="entry name" value="tadE_like_DECH"/>
    <property type="match status" value="1"/>
</dbReference>
<dbReference type="EMBL" id="FNDT01000001">
    <property type="protein sequence ID" value="SDH53482.1"/>
    <property type="molecule type" value="Genomic_DNA"/>
</dbReference>
<dbReference type="GO" id="GO:0004386">
    <property type="term" value="F:helicase activity"/>
    <property type="evidence" value="ECO:0007669"/>
    <property type="project" value="UniProtKB-KW"/>
</dbReference>
<dbReference type="STRING" id="335973.SAMN04488693_101502"/>
<keyword evidence="3" id="KW-1185">Reference proteome</keyword>
<sequence>MAGIAIAALLVLAVVVLFAQASVAASRAATAADLSALAAADAARGLRDGSPCAVAAGVAAHHGARLTGCLVQGQSGHIVQVHTEVDSVPALPPASGRARAGPPP</sequence>
<dbReference type="InterPro" id="IPR021202">
    <property type="entry name" value="Rv3654c-like"/>
</dbReference>
<accession>A0A1G8D6Z6</accession>